<feature type="region of interest" description="Disordered" evidence="2">
    <location>
        <begin position="114"/>
        <end position="134"/>
    </location>
</feature>
<dbReference type="EMBL" id="MNAD01001094">
    <property type="protein sequence ID" value="OJT07997.1"/>
    <property type="molecule type" value="Genomic_DNA"/>
</dbReference>
<feature type="coiled-coil region" evidence="1">
    <location>
        <begin position="349"/>
        <end position="376"/>
    </location>
</feature>
<feature type="transmembrane region" description="Helical" evidence="3">
    <location>
        <begin position="787"/>
        <end position="805"/>
    </location>
</feature>
<feature type="compositionally biased region" description="Low complexity" evidence="2">
    <location>
        <begin position="117"/>
        <end position="134"/>
    </location>
</feature>
<sequence length="828" mass="90380">MATPRPLPPAKTRRSSALHYSTLAPPPPYSPSLSELALESPSPNGALPEATAPIEEWMDEKSREELSGLLLKADGIIKTRETELSYTSALVKSLYDDNVALKTKHEALLARLPAMSPSPSTPTSPRLRSPSSSLSPFPGIMFPTSSEDSLQPLPAAARLRHTRRISVTPGDLAHLSDQNAELLEKLERLESESTKADEAGKRKLRKLEQEIQTLRDELDKTHARGAELEEQAKAAVNAAQIQQRREERQAWVRSLKDKSAFGSDLSGAEIKDFAPPSELPRFAARTLSYGPAPADPSEASGDLSDASFEPPSFDEDVLEDGSANHDSYISTPPTSARDPPQMETEYAIVSQLLSKIRELEETNAQIKEQQSITEEHMRAARWDVDSINRVYDCLDVADIDIEDPEEEEQPARGSRIPSGGTIKFSSLRRSLQGDMSRLSMDDASTSFFGGISKEMQSTARKSIGGHRGAPGHKARKSIAGLFDIEPERESGHPPLRVSPRFNHATHHSIDLADTSIWSAAATDGVAPPSPSFSTLQTPLDGPQTGRTLGSELGSEFGDDWQERGFNHHLRTTSLYSLAGLNLTQSTPGSPVESPPAPPSIVFPAPPGDQQEQYIAGPSTPPRSQALQLTIEPPTPTPERLRSPGATRQIRLSQTMRARTNRWVEGRFQQESLRDNVLRRRQSTSRQASTSTAKGKARAASGSDAPATLDDTFDDAVAQIRRVRSRASLAALGFSAPLALPDARETGEDAPHEEAERSVELRRLSQEEAAAVADPARREGFVGFVLEAWLWLQFAIVVMLFLWAMAKRGPKVVLEAERRATQRGGAGLQ</sequence>
<keyword evidence="3" id="KW-0812">Transmembrane</keyword>
<feature type="compositionally biased region" description="Pro residues" evidence="2">
    <location>
        <begin position="592"/>
        <end position="606"/>
    </location>
</feature>
<protein>
    <submittedName>
        <fullName evidence="4">Uncharacterized protein</fullName>
    </submittedName>
</protein>
<feature type="region of interest" description="Disordered" evidence="2">
    <location>
        <begin position="673"/>
        <end position="709"/>
    </location>
</feature>
<feature type="compositionally biased region" description="Low complexity" evidence="2">
    <location>
        <begin position="683"/>
        <end position="692"/>
    </location>
</feature>
<dbReference type="OMA" id="QETENMS"/>
<feature type="region of interest" description="Disordered" evidence="2">
    <location>
        <begin position="1"/>
        <end position="51"/>
    </location>
</feature>
<reference evidence="4 5" key="1">
    <citation type="submission" date="2016-10" db="EMBL/GenBank/DDBJ databases">
        <title>Genome sequence of the basidiomycete white-rot fungus Trametes pubescens.</title>
        <authorList>
            <person name="Makela M.R."/>
            <person name="Granchi Z."/>
            <person name="Peng M."/>
            <person name="De Vries R.P."/>
            <person name="Grigoriev I."/>
            <person name="Riley R."/>
            <person name="Hilden K."/>
        </authorList>
    </citation>
    <scope>NUCLEOTIDE SEQUENCE [LARGE SCALE GENOMIC DNA]</scope>
    <source>
        <strain evidence="4 5">FBCC735</strain>
    </source>
</reference>
<keyword evidence="5" id="KW-1185">Reference proteome</keyword>
<accession>A0A1M2VKA1</accession>
<feature type="compositionally biased region" description="Low complexity" evidence="2">
    <location>
        <begin position="31"/>
        <end position="43"/>
    </location>
</feature>
<feature type="region of interest" description="Disordered" evidence="2">
    <location>
        <begin position="284"/>
        <end position="340"/>
    </location>
</feature>
<keyword evidence="1" id="KW-0175">Coiled coil</keyword>
<keyword evidence="3" id="KW-0472">Membrane</keyword>
<feature type="compositionally biased region" description="Polar residues" evidence="2">
    <location>
        <begin position="324"/>
        <end position="334"/>
    </location>
</feature>
<feature type="region of interest" description="Disordered" evidence="2">
    <location>
        <begin position="584"/>
        <end position="625"/>
    </location>
</feature>
<comment type="caution">
    <text evidence="4">The sequence shown here is derived from an EMBL/GenBank/DDBJ whole genome shotgun (WGS) entry which is preliminary data.</text>
</comment>
<name>A0A1M2VKA1_TRAPU</name>
<feature type="coiled-coil region" evidence="1">
    <location>
        <begin position="172"/>
        <end position="249"/>
    </location>
</feature>
<evidence type="ECO:0000256" key="2">
    <source>
        <dbReference type="SAM" id="MobiDB-lite"/>
    </source>
</evidence>
<proteinExistence type="predicted"/>
<keyword evidence="3" id="KW-1133">Transmembrane helix</keyword>
<evidence type="ECO:0000313" key="4">
    <source>
        <dbReference type="EMBL" id="OJT07997.1"/>
    </source>
</evidence>
<evidence type="ECO:0000256" key="1">
    <source>
        <dbReference type="SAM" id="Coils"/>
    </source>
</evidence>
<dbReference type="AlphaFoldDB" id="A0A1M2VKA1"/>
<gene>
    <name evidence="4" type="ORF">TRAPUB_1090</name>
</gene>
<dbReference type="Proteomes" id="UP000184267">
    <property type="component" value="Unassembled WGS sequence"/>
</dbReference>
<dbReference type="STRING" id="154538.A0A1M2VKA1"/>
<organism evidence="4 5">
    <name type="scientific">Trametes pubescens</name>
    <name type="common">White-rot fungus</name>
    <dbReference type="NCBI Taxonomy" id="154538"/>
    <lineage>
        <taxon>Eukaryota</taxon>
        <taxon>Fungi</taxon>
        <taxon>Dikarya</taxon>
        <taxon>Basidiomycota</taxon>
        <taxon>Agaricomycotina</taxon>
        <taxon>Agaricomycetes</taxon>
        <taxon>Polyporales</taxon>
        <taxon>Polyporaceae</taxon>
        <taxon>Trametes</taxon>
    </lineage>
</organism>
<evidence type="ECO:0000313" key="5">
    <source>
        <dbReference type="Proteomes" id="UP000184267"/>
    </source>
</evidence>
<evidence type="ECO:0000256" key="3">
    <source>
        <dbReference type="SAM" id="Phobius"/>
    </source>
</evidence>
<dbReference type="OrthoDB" id="2670688at2759"/>